<reference evidence="1 2" key="1">
    <citation type="submission" date="2016-06" db="EMBL/GenBank/DDBJ databases">
        <authorList>
            <person name="Kjaerup R.B."/>
            <person name="Dalgaard T.S."/>
            <person name="Juul-Madsen H.R."/>
        </authorList>
    </citation>
    <scope>NUCLEOTIDE SEQUENCE [LARGE SCALE GENOMIC DNA]</scope>
    <source>
        <strain evidence="1 2">1S159</strain>
    </source>
</reference>
<protein>
    <submittedName>
        <fullName evidence="1">Uncharacterized protein</fullName>
    </submittedName>
</protein>
<evidence type="ECO:0000313" key="1">
    <source>
        <dbReference type="EMBL" id="OCH18628.1"/>
    </source>
</evidence>
<accession>A0A1B9NVL8</accession>
<organism evidence="1 2">
    <name type="scientific">Aliivibrio logei</name>
    <name type="common">Vibrio logei</name>
    <dbReference type="NCBI Taxonomy" id="688"/>
    <lineage>
        <taxon>Bacteria</taxon>
        <taxon>Pseudomonadati</taxon>
        <taxon>Pseudomonadota</taxon>
        <taxon>Gammaproteobacteria</taxon>
        <taxon>Vibrionales</taxon>
        <taxon>Vibrionaceae</taxon>
        <taxon>Aliivibrio</taxon>
    </lineage>
</organism>
<proteinExistence type="predicted"/>
<dbReference type="OrthoDB" id="5137090at2"/>
<gene>
    <name evidence="1" type="ORF">A6E04_02035</name>
</gene>
<comment type="caution">
    <text evidence="1">The sequence shown here is derived from an EMBL/GenBank/DDBJ whole genome shotgun (WGS) entry which is preliminary data.</text>
</comment>
<evidence type="ECO:0000313" key="2">
    <source>
        <dbReference type="Proteomes" id="UP000093523"/>
    </source>
</evidence>
<dbReference type="Proteomes" id="UP000093523">
    <property type="component" value="Unassembled WGS sequence"/>
</dbReference>
<dbReference type="AlphaFoldDB" id="A0A1B9NVL8"/>
<name>A0A1B9NVL8_ALILO</name>
<dbReference type="NCBIfam" id="NF047698">
    <property type="entry name" value="PP_RS20740_fam"/>
    <property type="match status" value="1"/>
</dbReference>
<sequence length="392" mass="45319">MNLFDSDDSLIDDEVFGSVSQSLSQDFKPWHKPRKQFIRDKQWLEQFKRLLGSSKYRSIDTVNYFGLPGGDLLDINYLYEGMLNSSRSGSKRLGFHGFINSSTDFNKAQGELSKILDKDRIEGRSVVERFRFEDLQKTNSDAWVRVKNFGDYHFINLDFCNNVMSHETLVSIYNLLQHQMKKVIGIPWLFCLTTRLNRDSTTEAIVSRFRDIITESLGTQQLNEKIEECFSEVHNYFSDRETEGDIGGVEDDTLMNQILQICLVLWILKEATGRNFKVALKSSMKYSVDLFSRESDMHSFVFSFEKEEEFTSDLLGLSEGNESAANEVDFDTIATPALDRLSNSIDVDNILEQDKESLNSYADDMIRWLGRCGYDTSNYKEFMSTNYGYNFD</sequence>
<dbReference type="RefSeq" id="WP_065611889.1">
    <property type="nucleotide sequence ID" value="NZ_CAWMPN010000024.1"/>
</dbReference>
<dbReference type="InterPro" id="IPR058085">
    <property type="entry name" value="PP_RS20740-like"/>
</dbReference>
<dbReference type="EMBL" id="MAJU01000024">
    <property type="protein sequence ID" value="OCH18628.1"/>
    <property type="molecule type" value="Genomic_DNA"/>
</dbReference>